<evidence type="ECO:0000313" key="2">
    <source>
        <dbReference type="Proteomes" id="UP000784294"/>
    </source>
</evidence>
<name>A0A448X7Y5_9PLAT</name>
<accession>A0A448X7Y5</accession>
<proteinExistence type="predicted"/>
<dbReference type="OrthoDB" id="8879391at2759"/>
<gene>
    <name evidence="1" type="ORF">PXEA_LOCUS23831</name>
</gene>
<evidence type="ECO:0000313" key="1">
    <source>
        <dbReference type="EMBL" id="VEL30391.1"/>
    </source>
</evidence>
<reference evidence="1" key="1">
    <citation type="submission" date="2018-11" db="EMBL/GenBank/DDBJ databases">
        <authorList>
            <consortium name="Pathogen Informatics"/>
        </authorList>
    </citation>
    <scope>NUCLEOTIDE SEQUENCE</scope>
</reference>
<sequence length="161" mass="17554">MESKASIITSFGGQAGDVAGPDCRTAPVSTFSARPMMNVHFVSSGSLISQLADDNATIRSPCRPDDACNCESVGFVARSTVGATRVRQNRSELEKLDGGKNGLSVLSKSAAANGRRTSLHGKPLSTRMNRNDARYRRMQGRIYNFLERPKTWRAITYQVLV</sequence>
<dbReference type="EMBL" id="CAAALY010111946">
    <property type="protein sequence ID" value="VEL30391.1"/>
    <property type="molecule type" value="Genomic_DNA"/>
</dbReference>
<dbReference type="Proteomes" id="UP000784294">
    <property type="component" value="Unassembled WGS sequence"/>
</dbReference>
<organism evidence="1 2">
    <name type="scientific">Protopolystoma xenopodis</name>
    <dbReference type="NCBI Taxonomy" id="117903"/>
    <lineage>
        <taxon>Eukaryota</taxon>
        <taxon>Metazoa</taxon>
        <taxon>Spiralia</taxon>
        <taxon>Lophotrochozoa</taxon>
        <taxon>Platyhelminthes</taxon>
        <taxon>Monogenea</taxon>
        <taxon>Polyopisthocotylea</taxon>
        <taxon>Polystomatidea</taxon>
        <taxon>Polystomatidae</taxon>
        <taxon>Protopolystoma</taxon>
    </lineage>
</organism>
<protein>
    <submittedName>
        <fullName evidence="1">Uncharacterized protein</fullName>
    </submittedName>
</protein>
<dbReference type="AlphaFoldDB" id="A0A448X7Y5"/>
<keyword evidence="2" id="KW-1185">Reference proteome</keyword>
<comment type="caution">
    <text evidence="1">The sequence shown here is derived from an EMBL/GenBank/DDBJ whole genome shotgun (WGS) entry which is preliminary data.</text>
</comment>